<accession>A0A1G8F510</accession>
<reference evidence="1 2" key="1">
    <citation type="submission" date="2016-10" db="EMBL/GenBank/DDBJ databases">
        <authorList>
            <person name="de Groot N.N."/>
        </authorList>
    </citation>
    <scope>NUCLEOTIDE SEQUENCE [LARGE SCALE GENOMIC DNA]</scope>
    <source>
        <strain evidence="1 2">LMG 18387</strain>
    </source>
</reference>
<proteinExistence type="predicted"/>
<evidence type="ECO:0000313" key="2">
    <source>
        <dbReference type="Proteomes" id="UP000198606"/>
    </source>
</evidence>
<name>A0A1G8F510_9GAMM</name>
<organism evidence="1 2">
    <name type="scientific">Phytopseudomonas flavescens</name>
    <dbReference type="NCBI Taxonomy" id="29435"/>
    <lineage>
        <taxon>Bacteria</taxon>
        <taxon>Pseudomonadati</taxon>
        <taxon>Pseudomonadota</taxon>
        <taxon>Gammaproteobacteria</taxon>
        <taxon>Pseudomonadales</taxon>
        <taxon>Pseudomonadaceae</taxon>
        <taxon>Phytopseudomonas</taxon>
    </lineage>
</organism>
<dbReference type="Proteomes" id="UP000198606">
    <property type="component" value="Unassembled WGS sequence"/>
</dbReference>
<sequence length="147" mass="16962">MTRSGDTDMAHSTRIAFSPGQLLAWAGMGNYLLLSPDARHEVELIYLGEPPHGDSYHRVIIDGHALPGFAWGDWFSMSACSRYLSMSWMPACYERHTLLVDMLGYRYTRLPAYMGRVQIDWPILRTTDEPRGPLHHQMDARQKWYAF</sequence>
<gene>
    <name evidence="1" type="ORF">SAMN05216588_107134</name>
</gene>
<dbReference type="EMBL" id="FNDG01000007">
    <property type="protein sequence ID" value="SDH77194.1"/>
    <property type="molecule type" value="Genomic_DNA"/>
</dbReference>
<dbReference type="STRING" id="29435.SAMN05216588_107134"/>
<evidence type="ECO:0000313" key="1">
    <source>
        <dbReference type="EMBL" id="SDH77194.1"/>
    </source>
</evidence>
<dbReference type="AlphaFoldDB" id="A0A1G8F510"/>
<protein>
    <submittedName>
        <fullName evidence="1">Uncharacterized protein</fullName>
    </submittedName>
</protein>